<keyword evidence="2" id="KW-1185">Reference proteome</keyword>
<protein>
    <submittedName>
        <fullName evidence="1">Uncharacterized protein</fullName>
    </submittedName>
</protein>
<name>A0ACC1HT65_9FUNG</name>
<sequence>PDKVTEAVKVALQLGYRHIDAAYVYENEQEVGEGIRQSGVPRDQIFITSKLWNTHHDPKDVPGALDATLKNLGVDYLDLYLMHWPVSFPNTGKLFPEGYHDAGIDYVDTWKAMEKLLETGKVRAIGMSNFTVAKLKRVLEAGSVVPAVNQVELHPYLPQDDLLKFNNEHGIITTAYSPLGSTAKFNLREDDVIVEIANKHNATPAQVLLAWGVQRGTVVIPKSVSPDRIKANFEQIVLENDDMTKINSITRRERFCDPKDFWGQYWERVFSE</sequence>
<feature type="non-terminal residue" evidence="1">
    <location>
        <position position="1"/>
    </location>
</feature>
<dbReference type="Proteomes" id="UP001145114">
    <property type="component" value="Unassembled WGS sequence"/>
</dbReference>
<reference evidence="1" key="1">
    <citation type="submission" date="2022-06" db="EMBL/GenBank/DDBJ databases">
        <title>Phylogenomic reconstructions and comparative analyses of Kickxellomycotina fungi.</title>
        <authorList>
            <person name="Reynolds N.K."/>
            <person name="Stajich J.E."/>
            <person name="Barry K."/>
            <person name="Grigoriev I.V."/>
            <person name="Crous P."/>
            <person name="Smith M.E."/>
        </authorList>
    </citation>
    <scope>NUCLEOTIDE SEQUENCE</scope>
    <source>
        <strain evidence="1">RSA 2271</strain>
    </source>
</reference>
<accession>A0ACC1HT65</accession>
<dbReference type="EMBL" id="JAMZIH010002294">
    <property type="protein sequence ID" value="KAJ1677539.1"/>
    <property type="molecule type" value="Genomic_DNA"/>
</dbReference>
<comment type="caution">
    <text evidence="1">The sequence shown here is derived from an EMBL/GenBank/DDBJ whole genome shotgun (WGS) entry which is preliminary data.</text>
</comment>
<proteinExistence type="predicted"/>
<organism evidence="1 2">
    <name type="scientific">Spiromyces aspiralis</name>
    <dbReference type="NCBI Taxonomy" id="68401"/>
    <lineage>
        <taxon>Eukaryota</taxon>
        <taxon>Fungi</taxon>
        <taxon>Fungi incertae sedis</taxon>
        <taxon>Zoopagomycota</taxon>
        <taxon>Kickxellomycotina</taxon>
        <taxon>Kickxellomycetes</taxon>
        <taxon>Kickxellales</taxon>
        <taxon>Kickxellaceae</taxon>
        <taxon>Spiromyces</taxon>
    </lineage>
</organism>
<evidence type="ECO:0000313" key="2">
    <source>
        <dbReference type="Proteomes" id="UP001145114"/>
    </source>
</evidence>
<evidence type="ECO:0000313" key="1">
    <source>
        <dbReference type="EMBL" id="KAJ1677539.1"/>
    </source>
</evidence>
<gene>
    <name evidence="1" type="ORF">EV182_005952</name>
</gene>